<evidence type="ECO:0000313" key="11">
    <source>
        <dbReference type="EMBL" id="KKO00727.1"/>
    </source>
</evidence>
<evidence type="ECO:0000256" key="3">
    <source>
        <dbReference type="ARBA" id="ARBA00022679"/>
    </source>
</evidence>
<dbReference type="SMART" id="SM00729">
    <property type="entry name" value="Elp3"/>
    <property type="match status" value="1"/>
</dbReference>
<keyword evidence="5" id="KW-0479">Metal-binding</keyword>
<dbReference type="AlphaFoldDB" id="A0A0F9XMV8"/>
<dbReference type="Gene3D" id="3.80.30.20">
    <property type="entry name" value="tm_1862 like domain"/>
    <property type="match status" value="1"/>
</dbReference>
<evidence type="ECO:0000256" key="2">
    <source>
        <dbReference type="ARBA" id="ARBA00022485"/>
    </source>
</evidence>
<dbReference type="InterPro" id="IPR007197">
    <property type="entry name" value="rSAM"/>
</dbReference>
<name>A0A0F9XMV8_9ZZZZ</name>
<dbReference type="FunFam" id="3.80.30.20:FF:000001">
    <property type="entry name" value="tRNA-2-methylthio-N(6)-dimethylallyladenosine synthase 2"/>
    <property type="match status" value="1"/>
</dbReference>
<evidence type="ECO:0000256" key="6">
    <source>
        <dbReference type="ARBA" id="ARBA00023004"/>
    </source>
</evidence>
<keyword evidence="2" id="KW-0004">4Fe-4S</keyword>
<dbReference type="NCBIfam" id="TIGR00089">
    <property type="entry name" value="MiaB/RimO family radical SAM methylthiotransferase"/>
    <property type="match status" value="1"/>
</dbReference>
<dbReference type="GO" id="GO:0051539">
    <property type="term" value="F:4 iron, 4 sulfur cluster binding"/>
    <property type="evidence" value="ECO:0007669"/>
    <property type="project" value="UniProtKB-KW"/>
</dbReference>
<sequence>MRFTLTTLGCKVNQYDGCAIATALRGAGLRSVEESACADVVVINTCCVTATAMAKSRQAIRRSVRAADDPAVLIVGCYGDYDADRLAAMLAEMGIPAEKTAIIGHHNDLAKSLDDFLRRISPVSGDGSRPEAGQDPSDGGRPSSIRSPATIRTRRQQAVKRNPPARELGPIDRFDGRQRAFVKVQDGCDAFCTYCIVPFTRPRVSWRPVDRVVAEARQLVAAGHREIVLCGVCLGAYGRDTTVRNRAEDQLSALPALVEAVASLDGLWRVRLSSLEPADLTDELVAVCAASPAVAPHFHLPLQSGSDAILTRMNRQYSADDFRRSVERLRAAFDRPAVTTDVIVGFPGESDADFDATLAMARAAQFAKIHAFPFSAIEGTAAHAWRDRRPPDATVKRRLASLADLERTLATDYRQQFVGQTLQGLIESPRPTTTARQAMTDRYLTIFFTPDATPPAALTGQLATFQIDSLCDQGLTGHLIAHP</sequence>
<dbReference type="EMBL" id="LAZR01000039">
    <property type="protein sequence ID" value="KKO00727.1"/>
    <property type="molecule type" value="Genomic_DNA"/>
</dbReference>
<dbReference type="InterPro" id="IPR038135">
    <property type="entry name" value="Methylthiotransferase_N_sf"/>
</dbReference>
<evidence type="ECO:0000256" key="4">
    <source>
        <dbReference type="ARBA" id="ARBA00022691"/>
    </source>
</evidence>
<feature type="domain" description="MTTase N-terminal" evidence="9">
    <location>
        <begin position="1"/>
        <end position="122"/>
    </location>
</feature>
<comment type="cofactor">
    <cofactor evidence="1">
        <name>[4Fe-4S] cluster</name>
        <dbReference type="ChEBI" id="CHEBI:49883"/>
    </cofactor>
</comment>
<dbReference type="GO" id="GO:0035598">
    <property type="term" value="F:tRNA (N(6)-L-threonylcarbamoyladenosine(37)-C(2))-methylthiotransferase activity"/>
    <property type="evidence" value="ECO:0007669"/>
    <property type="project" value="TreeGrafter"/>
</dbReference>
<dbReference type="SFLD" id="SFLDG01082">
    <property type="entry name" value="B12-binding_domain_containing"/>
    <property type="match status" value="1"/>
</dbReference>
<evidence type="ECO:0000259" key="9">
    <source>
        <dbReference type="PROSITE" id="PS51449"/>
    </source>
</evidence>
<dbReference type="InterPro" id="IPR005839">
    <property type="entry name" value="Methylthiotransferase"/>
</dbReference>
<dbReference type="InterPro" id="IPR013848">
    <property type="entry name" value="Methylthiotransferase_N"/>
</dbReference>
<organism evidence="11">
    <name type="scientific">marine sediment metagenome</name>
    <dbReference type="NCBI Taxonomy" id="412755"/>
    <lineage>
        <taxon>unclassified sequences</taxon>
        <taxon>metagenomes</taxon>
        <taxon>ecological metagenomes</taxon>
    </lineage>
</organism>
<feature type="domain" description="Radical SAM core" evidence="10">
    <location>
        <begin position="174"/>
        <end position="412"/>
    </location>
</feature>
<dbReference type="Pfam" id="PF04055">
    <property type="entry name" value="Radical_SAM"/>
    <property type="match status" value="1"/>
</dbReference>
<dbReference type="Gene3D" id="3.40.50.12160">
    <property type="entry name" value="Methylthiotransferase, N-terminal domain"/>
    <property type="match status" value="1"/>
</dbReference>
<dbReference type="PANTHER" id="PTHR11918">
    <property type="entry name" value="RADICAL SAM PROTEINS"/>
    <property type="match status" value="1"/>
</dbReference>
<accession>A0A0F9XMV8</accession>
<dbReference type="SUPFAM" id="SSF102114">
    <property type="entry name" value="Radical SAM enzymes"/>
    <property type="match status" value="1"/>
</dbReference>
<dbReference type="Pfam" id="PF00919">
    <property type="entry name" value="UPF0004"/>
    <property type="match status" value="1"/>
</dbReference>
<keyword evidence="3" id="KW-0808">Transferase</keyword>
<keyword evidence="4" id="KW-0949">S-adenosyl-L-methionine</keyword>
<dbReference type="SFLD" id="SFLDG01061">
    <property type="entry name" value="methylthiotransferase"/>
    <property type="match status" value="1"/>
</dbReference>
<feature type="region of interest" description="Disordered" evidence="8">
    <location>
        <begin position="123"/>
        <end position="171"/>
    </location>
</feature>
<reference evidence="11" key="1">
    <citation type="journal article" date="2015" name="Nature">
        <title>Complex archaea that bridge the gap between prokaryotes and eukaryotes.</title>
        <authorList>
            <person name="Spang A."/>
            <person name="Saw J.H."/>
            <person name="Jorgensen S.L."/>
            <person name="Zaremba-Niedzwiedzka K."/>
            <person name="Martijn J."/>
            <person name="Lind A.E."/>
            <person name="van Eijk R."/>
            <person name="Schleper C."/>
            <person name="Guy L."/>
            <person name="Ettema T.J."/>
        </authorList>
    </citation>
    <scope>NUCLEOTIDE SEQUENCE</scope>
</reference>
<gene>
    <name evidence="11" type="ORF">LCGC14_0125010</name>
</gene>
<keyword evidence="7" id="KW-0411">Iron-sulfur</keyword>
<dbReference type="PROSITE" id="PS51918">
    <property type="entry name" value="RADICAL_SAM"/>
    <property type="match status" value="1"/>
</dbReference>
<dbReference type="PROSITE" id="PS51449">
    <property type="entry name" value="MTTASE_N"/>
    <property type="match status" value="1"/>
</dbReference>
<dbReference type="InterPro" id="IPR058240">
    <property type="entry name" value="rSAM_sf"/>
</dbReference>
<evidence type="ECO:0000256" key="1">
    <source>
        <dbReference type="ARBA" id="ARBA00001966"/>
    </source>
</evidence>
<dbReference type="PANTHER" id="PTHR11918:SF45">
    <property type="entry name" value="THREONYLCARBAMOYLADENOSINE TRNA METHYLTHIOTRANSFERASE"/>
    <property type="match status" value="1"/>
</dbReference>
<dbReference type="InterPro" id="IPR023404">
    <property type="entry name" value="rSAM_horseshoe"/>
</dbReference>
<keyword evidence="6" id="KW-0408">Iron</keyword>
<evidence type="ECO:0000256" key="8">
    <source>
        <dbReference type="SAM" id="MobiDB-lite"/>
    </source>
</evidence>
<evidence type="ECO:0000256" key="7">
    <source>
        <dbReference type="ARBA" id="ARBA00023014"/>
    </source>
</evidence>
<dbReference type="SFLD" id="SFLDS00029">
    <property type="entry name" value="Radical_SAM"/>
    <property type="match status" value="1"/>
</dbReference>
<dbReference type="CDD" id="cd01335">
    <property type="entry name" value="Radical_SAM"/>
    <property type="match status" value="1"/>
</dbReference>
<comment type="caution">
    <text evidence="11">The sequence shown here is derived from an EMBL/GenBank/DDBJ whole genome shotgun (WGS) entry which is preliminary data.</text>
</comment>
<evidence type="ECO:0000256" key="5">
    <source>
        <dbReference type="ARBA" id="ARBA00022723"/>
    </source>
</evidence>
<protein>
    <submittedName>
        <fullName evidence="11">Uncharacterized protein</fullName>
    </submittedName>
</protein>
<dbReference type="GO" id="GO:0046872">
    <property type="term" value="F:metal ion binding"/>
    <property type="evidence" value="ECO:0007669"/>
    <property type="project" value="UniProtKB-KW"/>
</dbReference>
<dbReference type="InterPro" id="IPR006638">
    <property type="entry name" value="Elp3/MiaA/NifB-like_rSAM"/>
</dbReference>
<proteinExistence type="predicted"/>
<evidence type="ECO:0000259" key="10">
    <source>
        <dbReference type="PROSITE" id="PS51918"/>
    </source>
</evidence>